<dbReference type="OrthoDB" id="8807260at2"/>
<comment type="caution">
    <text evidence="6">The sequence shown here is derived from an EMBL/GenBank/DDBJ whole genome shotgun (WGS) entry which is preliminary data.</text>
</comment>
<dbReference type="InterPro" id="IPR036097">
    <property type="entry name" value="HisK_dim/P_sf"/>
</dbReference>
<name>A0A091BB36_9GAMM</name>
<dbReference type="PANTHER" id="PTHR43547">
    <property type="entry name" value="TWO-COMPONENT HISTIDINE KINASE"/>
    <property type="match status" value="1"/>
</dbReference>
<dbReference type="Gene3D" id="3.30.565.10">
    <property type="entry name" value="Histidine kinase-like ATPase, C-terminal domain"/>
    <property type="match status" value="1"/>
</dbReference>
<proteinExistence type="predicted"/>
<organism evidence="6 7">
    <name type="scientific">Arenimonas composti TR7-09 = DSM 18010</name>
    <dbReference type="NCBI Taxonomy" id="1121013"/>
    <lineage>
        <taxon>Bacteria</taxon>
        <taxon>Pseudomonadati</taxon>
        <taxon>Pseudomonadota</taxon>
        <taxon>Gammaproteobacteria</taxon>
        <taxon>Lysobacterales</taxon>
        <taxon>Lysobacteraceae</taxon>
        <taxon>Arenimonas</taxon>
    </lineage>
</organism>
<dbReference type="CDD" id="cd00075">
    <property type="entry name" value="HATPase"/>
    <property type="match status" value="1"/>
</dbReference>
<dbReference type="eggNOG" id="COG4251">
    <property type="taxonomic scope" value="Bacteria"/>
</dbReference>
<evidence type="ECO:0000256" key="3">
    <source>
        <dbReference type="ARBA" id="ARBA00022553"/>
    </source>
</evidence>
<dbReference type="Gene3D" id="1.10.287.130">
    <property type="match status" value="1"/>
</dbReference>
<dbReference type="PRINTS" id="PR00344">
    <property type="entry name" value="BCTRLSENSOR"/>
</dbReference>
<dbReference type="InterPro" id="IPR004358">
    <property type="entry name" value="Sig_transdc_His_kin-like_C"/>
</dbReference>
<feature type="compositionally biased region" description="Basic and acidic residues" evidence="4">
    <location>
        <begin position="54"/>
        <end position="65"/>
    </location>
</feature>
<dbReference type="SUPFAM" id="SSF47384">
    <property type="entry name" value="Homodimeric domain of signal transducing histidine kinase"/>
    <property type="match status" value="1"/>
</dbReference>
<dbReference type="SMART" id="SM00388">
    <property type="entry name" value="HisKA"/>
    <property type="match status" value="1"/>
</dbReference>
<evidence type="ECO:0000313" key="6">
    <source>
        <dbReference type="EMBL" id="KFN48727.1"/>
    </source>
</evidence>
<dbReference type="InterPro" id="IPR003661">
    <property type="entry name" value="HisK_dim/P_dom"/>
</dbReference>
<dbReference type="EC" id="2.7.13.3" evidence="2"/>
<evidence type="ECO:0000259" key="5">
    <source>
        <dbReference type="PROSITE" id="PS50109"/>
    </source>
</evidence>
<dbReference type="InterPro" id="IPR003594">
    <property type="entry name" value="HATPase_dom"/>
</dbReference>
<evidence type="ECO:0000256" key="4">
    <source>
        <dbReference type="SAM" id="MobiDB-lite"/>
    </source>
</evidence>
<keyword evidence="7" id="KW-1185">Reference proteome</keyword>
<gene>
    <name evidence="6" type="ORF">P873_13805</name>
</gene>
<feature type="domain" description="Histidine kinase" evidence="5">
    <location>
        <begin position="157"/>
        <end position="371"/>
    </location>
</feature>
<evidence type="ECO:0000256" key="2">
    <source>
        <dbReference type="ARBA" id="ARBA00012438"/>
    </source>
</evidence>
<accession>A0A091BB36</accession>
<dbReference type="InterPro" id="IPR036890">
    <property type="entry name" value="HATPase_C_sf"/>
</dbReference>
<dbReference type="Proteomes" id="UP000029391">
    <property type="component" value="Unassembled WGS sequence"/>
</dbReference>
<dbReference type="GO" id="GO:0000155">
    <property type="term" value="F:phosphorelay sensor kinase activity"/>
    <property type="evidence" value="ECO:0007669"/>
    <property type="project" value="InterPro"/>
</dbReference>
<dbReference type="PANTHER" id="PTHR43547:SF2">
    <property type="entry name" value="HYBRID SIGNAL TRANSDUCTION HISTIDINE KINASE C"/>
    <property type="match status" value="1"/>
</dbReference>
<dbReference type="SMART" id="SM00387">
    <property type="entry name" value="HATPase_c"/>
    <property type="match status" value="1"/>
</dbReference>
<sequence>MRLADFIHHDMERILVRWEAFATTRLHAKGMTSLALRDHAREILLAIARDLRTPQTREEQSEKSMGRAPADPAAPETAAQTHATLRAGSAFDIEELASEYRALRASVLRLWADHGGGEALHVEDMVRFNEAVDQALAESIQFFDAQVERSRNLLLGMLGHDMRGPLQAILMTARTLDAIDAGGAVAVASSRLLRSGERMRVLLDDLVDFNRSNFGLGIAIRPAPADLAVVFSDEVEVQRAAHPGRRFELATSGSTQGTWDAPRLQQLLGNLLENAAKYGDPGSTIRVAVVDDAEGVRFEVANDGPAIATDNLDALFSPLRRGPGAHARGPDGSLGLGLFIAREIARAHGGEIGATSADGETVFSVRLPHAA</sequence>
<dbReference type="SUPFAM" id="SSF55874">
    <property type="entry name" value="ATPase domain of HSP90 chaperone/DNA topoisomerase II/histidine kinase"/>
    <property type="match status" value="1"/>
</dbReference>
<dbReference type="PROSITE" id="PS50109">
    <property type="entry name" value="HIS_KIN"/>
    <property type="match status" value="1"/>
</dbReference>
<keyword evidence="3" id="KW-0597">Phosphoprotein</keyword>
<evidence type="ECO:0000256" key="1">
    <source>
        <dbReference type="ARBA" id="ARBA00000085"/>
    </source>
</evidence>
<dbReference type="Pfam" id="PF00512">
    <property type="entry name" value="HisKA"/>
    <property type="match status" value="1"/>
</dbReference>
<dbReference type="Pfam" id="PF02518">
    <property type="entry name" value="HATPase_c"/>
    <property type="match status" value="1"/>
</dbReference>
<dbReference type="InterPro" id="IPR005467">
    <property type="entry name" value="His_kinase_dom"/>
</dbReference>
<protein>
    <recommendedName>
        <fullName evidence="2">histidine kinase</fullName>
        <ecNumber evidence="2">2.7.13.3</ecNumber>
    </recommendedName>
</protein>
<dbReference type="CDD" id="cd00082">
    <property type="entry name" value="HisKA"/>
    <property type="match status" value="1"/>
</dbReference>
<dbReference type="EMBL" id="AWXU01000049">
    <property type="protein sequence ID" value="KFN48727.1"/>
    <property type="molecule type" value="Genomic_DNA"/>
</dbReference>
<reference evidence="6 7" key="1">
    <citation type="submission" date="2013-09" db="EMBL/GenBank/DDBJ databases">
        <title>Genome sequencing of Arenimonas composti.</title>
        <authorList>
            <person name="Chen F."/>
            <person name="Wang G."/>
        </authorList>
    </citation>
    <scope>NUCLEOTIDE SEQUENCE [LARGE SCALE GENOMIC DNA]</scope>
    <source>
        <strain evidence="6 7">TR7-09</strain>
    </source>
</reference>
<evidence type="ECO:0000313" key="7">
    <source>
        <dbReference type="Proteomes" id="UP000029391"/>
    </source>
</evidence>
<dbReference type="AlphaFoldDB" id="A0A091BB36"/>
<comment type="catalytic activity">
    <reaction evidence="1">
        <text>ATP + protein L-histidine = ADP + protein N-phospho-L-histidine.</text>
        <dbReference type="EC" id="2.7.13.3"/>
    </reaction>
</comment>
<feature type="compositionally biased region" description="Low complexity" evidence="4">
    <location>
        <begin position="68"/>
        <end position="79"/>
    </location>
</feature>
<feature type="region of interest" description="Disordered" evidence="4">
    <location>
        <begin position="54"/>
        <end position="81"/>
    </location>
</feature>
<dbReference type="STRING" id="1121013.GCA_000426365_02687"/>
<dbReference type="RefSeq" id="WP_026817576.1">
    <property type="nucleotide sequence ID" value="NZ_AUFF01000012.1"/>
</dbReference>